<sequence>MQAQRASTLYRLRSPHVMRWLRRLSGLELRQLADRVVGQSPMRQVAWWDLAPLCVPHRLHELFLDRLLIAHYDLRALLGVVEPSVLTRLRVTRIRCTCQAERNVNSSLRSGLGEACATQNDLDVERLARLLAEAKSLQELETDLPVNVRRLAASGPYDALKRLRLVRFVSPSNPGARPTFYRYFLSRNELISLLQQMPALRELRCDASQAIGWLGEGELALLSRLEVVYLLHEVPGANASREEPFAPGAQFLVAHCPNVRELVFRAAGPRDLRPLCALRHLERLCLCYGGRGGRAFLDESLLDALGHVATNLRHLDLPTEAHLRPQALADACPALESLVARCFLRRINQALAVDPRPRQLPSAASRATSRPLSSLVEIELVTLRDAAAVMPLCPELRTIKLTLPHMDPADAQELADLCDRERCPKLERITLTLMGSYSHRTVVHFLQRMARVPQVQVFVVKTPDVYTELNTAGAAN</sequence>
<accession>A0A9D4T0D1</accession>
<evidence type="ECO:0000313" key="2">
    <source>
        <dbReference type="Proteomes" id="UP000821837"/>
    </source>
</evidence>
<comment type="caution">
    <text evidence="1">The sequence shown here is derived from an EMBL/GenBank/DDBJ whole genome shotgun (WGS) entry which is preliminary data.</text>
</comment>
<dbReference type="Gene3D" id="3.80.10.10">
    <property type="entry name" value="Ribonuclease Inhibitor"/>
    <property type="match status" value="1"/>
</dbReference>
<reference evidence="1" key="1">
    <citation type="journal article" date="2020" name="Cell">
        <title>Large-Scale Comparative Analyses of Tick Genomes Elucidate Their Genetic Diversity and Vector Capacities.</title>
        <authorList>
            <consortium name="Tick Genome and Microbiome Consortium (TIGMIC)"/>
            <person name="Jia N."/>
            <person name="Wang J."/>
            <person name="Shi W."/>
            <person name="Du L."/>
            <person name="Sun Y."/>
            <person name="Zhan W."/>
            <person name="Jiang J.F."/>
            <person name="Wang Q."/>
            <person name="Zhang B."/>
            <person name="Ji P."/>
            <person name="Bell-Sakyi L."/>
            <person name="Cui X.M."/>
            <person name="Yuan T.T."/>
            <person name="Jiang B.G."/>
            <person name="Yang W.F."/>
            <person name="Lam T.T."/>
            <person name="Chang Q.C."/>
            <person name="Ding S.J."/>
            <person name="Wang X.J."/>
            <person name="Zhu J.G."/>
            <person name="Ruan X.D."/>
            <person name="Zhao L."/>
            <person name="Wei J.T."/>
            <person name="Ye R.Z."/>
            <person name="Que T.C."/>
            <person name="Du C.H."/>
            <person name="Zhou Y.H."/>
            <person name="Cheng J.X."/>
            <person name="Dai P.F."/>
            <person name="Guo W.B."/>
            <person name="Han X.H."/>
            <person name="Huang E.J."/>
            <person name="Li L.F."/>
            <person name="Wei W."/>
            <person name="Gao Y.C."/>
            <person name="Liu J.Z."/>
            <person name="Shao H.Z."/>
            <person name="Wang X."/>
            <person name="Wang C.C."/>
            <person name="Yang T.C."/>
            <person name="Huo Q.B."/>
            <person name="Li W."/>
            <person name="Chen H.Y."/>
            <person name="Chen S.E."/>
            <person name="Zhou L.G."/>
            <person name="Ni X.B."/>
            <person name="Tian J.H."/>
            <person name="Sheng Y."/>
            <person name="Liu T."/>
            <person name="Pan Y.S."/>
            <person name="Xia L.Y."/>
            <person name="Li J."/>
            <person name="Zhao F."/>
            <person name="Cao W.C."/>
        </authorList>
    </citation>
    <scope>NUCLEOTIDE SEQUENCE</scope>
    <source>
        <strain evidence="1">Rsan-2018</strain>
    </source>
</reference>
<name>A0A9D4T0D1_RHISA</name>
<proteinExistence type="predicted"/>
<dbReference type="InterPro" id="IPR032675">
    <property type="entry name" value="LRR_dom_sf"/>
</dbReference>
<keyword evidence="2" id="KW-1185">Reference proteome</keyword>
<dbReference type="SUPFAM" id="SSF52047">
    <property type="entry name" value="RNI-like"/>
    <property type="match status" value="1"/>
</dbReference>
<organism evidence="1 2">
    <name type="scientific">Rhipicephalus sanguineus</name>
    <name type="common">Brown dog tick</name>
    <name type="synonym">Ixodes sanguineus</name>
    <dbReference type="NCBI Taxonomy" id="34632"/>
    <lineage>
        <taxon>Eukaryota</taxon>
        <taxon>Metazoa</taxon>
        <taxon>Ecdysozoa</taxon>
        <taxon>Arthropoda</taxon>
        <taxon>Chelicerata</taxon>
        <taxon>Arachnida</taxon>
        <taxon>Acari</taxon>
        <taxon>Parasitiformes</taxon>
        <taxon>Ixodida</taxon>
        <taxon>Ixodoidea</taxon>
        <taxon>Ixodidae</taxon>
        <taxon>Rhipicephalinae</taxon>
        <taxon>Rhipicephalus</taxon>
        <taxon>Rhipicephalus</taxon>
    </lineage>
</organism>
<reference evidence="1" key="2">
    <citation type="submission" date="2021-09" db="EMBL/GenBank/DDBJ databases">
        <authorList>
            <person name="Jia N."/>
            <person name="Wang J."/>
            <person name="Shi W."/>
            <person name="Du L."/>
            <person name="Sun Y."/>
            <person name="Zhan W."/>
            <person name="Jiang J."/>
            <person name="Wang Q."/>
            <person name="Zhang B."/>
            <person name="Ji P."/>
            <person name="Sakyi L.B."/>
            <person name="Cui X."/>
            <person name="Yuan T."/>
            <person name="Jiang B."/>
            <person name="Yang W."/>
            <person name="Lam T.T.-Y."/>
            <person name="Chang Q."/>
            <person name="Ding S."/>
            <person name="Wang X."/>
            <person name="Zhu J."/>
            <person name="Ruan X."/>
            <person name="Zhao L."/>
            <person name="Wei J."/>
            <person name="Que T."/>
            <person name="Du C."/>
            <person name="Cheng J."/>
            <person name="Dai P."/>
            <person name="Han X."/>
            <person name="Huang E."/>
            <person name="Gao Y."/>
            <person name="Liu J."/>
            <person name="Shao H."/>
            <person name="Ye R."/>
            <person name="Li L."/>
            <person name="Wei W."/>
            <person name="Wang X."/>
            <person name="Wang C."/>
            <person name="Huo Q."/>
            <person name="Li W."/>
            <person name="Guo W."/>
            <person name="Chen H."/>
            <person name="Chen S."/>
            <person name="Zhou L."/>
            <person name="Zhou L."/>
            <person name="Ni X."/>
            <person name="Tian J."/>
            <person name="Zhou Y."/>
            <person name="Sheng Y."/>
            <person name="Liu T."/>
            <person name="Pan Y."/>
            <person name="Xia L."/>
            <person name="Li J."/>
            <person name="Zhao F."/>
            <person name="Cao W."/>
        </authorList>
    </citation>
    <scope>NUCLEOTIDE SEQUENCE</scope>
    <source>
        <strain evidence="1">Rsan-2018</strain>
        <tissue evidence="1">Larvae</tissue>
    </source>
</reference>
<evidence type="ECO:0000313" key="1">
    <source>
        <dbReference type="EMBL" id="KAH7961981.1"/>
    </source>
</evidence>
<dbReference type="Proteomes" id="UP000821837">
    <property type="component" value="Chromosome 3"/>
</dbReference>
<dbReference type="AlphaFoldDB" id="A0A9D4T0D1"/>
<gene>
    <name evidence="1" type="ORF">HPB52_013833</name>
</gene>
<dbReference type="EMBL" id="JABSTV010001249">
    <property type="protein sequence ID" value="KAH7961981.1"/>
    <property type="molecule type" value="Genomic_DNA"/>
</dbReference>
<dbReference type="VEuPathDB" id="VectorBase:RSAN_027170"/>
<protein>
    <submittedName>
        <fullName evidence="1">Uncharacterized protein</fullName>
    </submittedName>
</protein>